<accession>A0A3E2HFN0</accession>
<keyword evidence="7" id="KW-1185">Reference proteome</keyword>
<dbReference type="Gene3D" id="4.10.240.10">
    <property type="entry name" value="Zn(2)-C6 fungal-type DNA-binding domain"/>
    <property type="match status" value="1"/>
</dbReference>
<evidence type="ECO:0000313" key="6">
    <source>
        <dbReference type="EMBL" id="RFU32209.1"/>
    </source>
</evidence>
<feature type="region of interest" description="Disordered" evidence="4">
    <location>
        <begin position="1"/>
        <end position="27"/>
    </location>
</feature>
<dbReference type="PANTHER" id="PTHR31001">
    <property type="entry name" value="UNCHARACTERIZED TRANSCRIPTIONAL REGULATORY PROTEIN"/>
    <property type="match status" value="1"/>
</dbReference>
<evidence type="ECO:0000256" key="4">
    <source>
        <dbReference type="SAM" id="MobiDB-lite"/>
    </source>
</evidence>
<name>A0A3E2HFN0_SCYLI</name>
<evidence type="ECO:0000256" key="1">
    <source>
        <dbReference type="ARBA" id="ARBA00004123"/>
    </source>
</evidence>
<dbReference type="PROSITE" id="PS00463">
    <property type="entry name" value="ZN2_CY6_FUNGAL_1"/>
    <property type="match status" value="1"/>
</dbReference>
<dbReference type="PANTHER" id="PTHR31001:SF85">
    <property type="entry name" value="ZN(II)2CYS6 TRANSCRIPTION FACTOR (EUROFUNG)"/>
    <property type="match status" value="1"/>
</dbReference>
<dbReference type="OrthoDB" id="2269373at2759"/>
<evidence type="ECO:0000256" key="2">
    <source>
        <dbReference type="ARBA" id="ARBA00022723"/>
    </source>
</evidence>
<dbReference type="Pfam" id="PF04082">
    <property type="entry name" value="Fungal_trans"/>
    <property type="match status" value="1"/>
</dbReference>
<dbReference type="CDD" id="cd00067">
    <property type="entry name" value="GAL4"/>
    <property type="match status" value="1"/>
</dbReference>
<dbReference type="GO" id="GO:0006351">
    <property type="term" value="P:DNA-templated transcription"/>
    <property type="evidence" value="ECO:0007669"/>
    <property type="project" value="InterPro"/>
</dbReference>
<reference evidence="6 7" key="1">
    <citation type="submission" date="2018-05" db="EMBL/GenBank/DDBJ databases">
        <title>Draft genome sequence of Scytalidium lignicola DSM 105466, a ubiquitous saprotrophic fungus.</title>
        <authorList>
            <person name="Buettner E."/>
            <person name="Gebauer A.M."/>
            <person name="Hofrichter M."/>
            <person name="Liers C."/>
            <person name="Kellner H."/>
        </authorList>
    </citation>
    <scope>NUCLEOTIDE SEQUENCE [LARGE SCALE GENOMIC DNA]</scope>
    <source>
        <strain evidence="6 7">DSM 105466</strain>
    </source>
</reference>
<dbReference type="GO" id="GO:0005634">
    <property type="term" value="C:nucleus"/>
    <property type="evidence" value="ECO:0007669"/>
    <property type="project" value="UniProtKB-SubCell"/>
</dbReference>
<sequence length="704" mass="79843">MLTPPDSTEADQSKAPSQPYPQPHRQHHIPTSKILSCVLCAQRKVKCDRKTPCSNCVKAGATCIPTVPNPPRRRKYRVLGGEEDLKLRLKRYEKLLLSFGMSIQELDSGVTAETRRPMTKAMDDLSIGGRVTASRDEQLWVPLSEDILEGSSDDEFLEVIPDDLLSSADESSFLFPMMALHIDLTMLHPSQVQIFQLWQAFVDNVNPLCKIIHAPTMQQKILQASGNLYDLSKPMQALMFVIYAFAVTSMNEQECERMFPGEHRSSLLTKWRYGAQRALIAADVVKTTDIVVLQAFTLFILCVRATYDSQSLLILSGVAFRLAQVQGLHREALLAKKTVFEAEIGRRLWWQLIVLESREAEMSRVSTLTDPRQWDTKLPANINDSDLYPDMREPPKDHNGTTEMIFCLLRYEVGQFQRTSPALNGSWQLFANQSIPYAQKEAVINSLESILQQKYLQYLDDVIPLHFLSLRVSRAFRNRLRLLSLHPRKNPSRTTLMSPHEKSTLFNLCLEIIQTDNDGHRKESIQKYIWHINAQFQADAFIYLVNELKAFPVGDSADRAWVQVLEAFNYRPELLSGGGMRNELVTAIGNLILKAWSARENAYVRMNQALPEGAMPMAILSLKALRIKPGTELMEFQGDFSSEEDLSQGQSTDAFHRSPQIVTGDGDDMTMDVNTVDWAYWNELIHNYTEAAATESAGGQDRQR</sequence>
<comment type="subcellular location">
    <subcellularLocation>
        <location evidence="1">Nucleus</location>
    </subcellularLocation>
</comment>
<evidence type="ECO:0000313" key="7">
    <source>
        <dbReference type="Proteomes" id="UP000258309"/>
    </source>
</evidence>
<dbReference type="PROSITE" id="PS50048">
    <property type="entry name" value="ZN2_CY6_FUNGAL_2"/>
    <property type="match status" value="1"/>
</dbReference>
<keyword evidence="2" id="KW-0479">Metal-binding</keyword>
<dbReference type="OMA" id="CVLMKFE"/>
<proteinExistence type="predicted"/>
<dbReference type="GO" id="GO:0008270">
    <property type="term" value="F:zinc ion binding"/>
    <property type="evidence" value="ECO:0007669"/>
    <property type="project" value="InterPro"/>
</dbReference>
<dbReference type="EMBL" id="NCSJ02000059">
    <property type="protein sequence ID" value="RFU32209.1"/>
    <property type="molecule type" value="Genomic_DNA"/>
</dbReference>
<organism evidence="6 7">
    <name type="scientific">Scytalidium lignicola</name>
    <name type="common">Hyphomycete</name>
    <dbReference type="NCBI Taxonomy" id="5539"/>
    <lineage>
        <taxon>Eukaryota</taxon>
        <taxon>Fungi</taxon>
        <taxon>Dikarya</taxon>
        <taxon>Ascomycota</taxon>
        <taxon>Pezizomycotina</taxon>
        <taxon>Leotiomycetes</taxon>
        <taxon>Leotiomycetes incertae sedis</taxon>
        <taxon>Scytalidium</taxon>
    </lineage>
</organism>
<feature type="domain" description="Zn(2)-C6 fungal-type" evidence="5">
    <location>
        <begin position="36"/>
        <end position="63"/>
    </location>
</feature>
<protein>
    <recommendedName>
        <fullName evidence="5">Zn(2)-C6 fungal-type domain-containing protein</fullName>
    </recommendedName>
</protein>
<keyword evidence="3" id="KW-0539">Nucleus</keyword>
<dbReference type="Proteomes" id="UP000258309">
    <property type="component" value="Unassembled WGS sequence"/>
</dbReference>
<dbReference type="SUPFAM" id="SSF57701">
    <property type="entry name" value="Zn2/Cys6 DNA-binding domain"/>
    <property type="match status" value="1"/>
</dbReference>
<dbReference type="SMART" id="SM00066">
    <property type="entry name" value="GAL4"/>
    <property type="match status" value="1"/>
</dbReference>
<dbReference type="SMART" id="SM00906">
    <property type="entry name" value="Fungal_trans"/>
    <property type="match status" value="1"/>
</dbReference>
<dbReference type="CDD" id="cd12148">
    <property type="entry name" value="fungal_TF_MHR"/>
    <property type="match status" value="1"/>
</dbReference>
<evidence type="ECO:0000259" key="5">
    <source>
        <dbReference type="PROSITE" id="PS50048"/>
    </source>
</evidence>
<dbReference type="Pfam" id="PF00172">
    <property type="entry name" value="Zn_clus"/>
    <property type="match status" value="1"/>
</dbReference>
<evidence type="ECO:0000256" key="3">
    <source>
        <dbReference type="ARBA" id="ARBA00023242"/>
    </source>
</evidence>
<comment type="caution">
    <text evidence="6">The sequence shown here is derived from an EMBL/GenBank/DDBJ whole genome shotgun (WGS) entry which is preliminary data.</text>
</comment>
<gene>
    <name evidence="6" type="ORF">B7463_g4122</name>
</gene>
<dbReference type="InterPro" id="IPR007219">
    <property type="entry name" value="XnlR_reg_dom"/>
</dbReference>
<feature type="non-terminal residue" evidence="6">
    <location>
        <position position="1"/>
    </location>
</feature>
<dbReference type="GO" id="GO:0003677">
    <property type="term" value="F:DNA binding"/>
    <property type="evidence" value="ECO:0007669"/>
    <property type="project" value="InterPro"/>
</dbReference>
<dbReference type="InterPro" id="IPR036864">
    <property type="entry name" value="Zn2-C6_fun-type_DNA-bd_sf"/>
</dbReference>
<dbReference type="InterPro" id="IPR050613">
    <property type="entry name" value="Sec_Metabolite_Reg"/>
</dbReference>
<feature type="non-terminal residue" evidence="6">
    <location>
        <position position="704"/>
    </location>
</feature>
<dbReference type="InterPro" id="IPR001138">
    <property type="entry name" value="Zn2Cys6_DnaBD"/>
</dbReference>
<dbReference type="GO" id="GO:0000981">
    <property type="term" value="F:DNA-binding transcription factor activity, RNA polymerase II-specific"/>
    <property type="evidence" value="ECO:0007669"/>
    <property type="project" value="InterPro"/>
</dbReference>
<dbReference type="AlphaFoldDB" id="A0A3E2HFN0"/>